<reference evidence="3 4" key="1">
    <citation type="submission" date="2024-04" db="EMBL/GenBank/DDBJ databases">
        <title>Flavobacterium sp. DGU38 16S ribosomal RNA gene Genome sequencing and assembly.</title>
        <authorList>
            <person name="Park S."/>
        </authorList>
    </citation>
    <scope>NUCLEOTIDE SEQUENCE [LARGE SCALE GENOMIC DNA]</scope>
    <source>
        <strain evidence="3 4">DGU38</strain>
    </source>
</reference>
<dbReference type="EC" id="2.4.-.-" evidence="3"/>
<dbReference type="EMBL" id="JBBYHS010000010">
    <property type="protein sequence ID" value="MEL1254252.1"/>
    <property type="molecule type" value="Genomic_DNA"/>
</dbReference>
<accession>A0ABU9IP88</accession>
<evidence type="ECO:0000256" key="1">
    <source>
        <dbReference type="ARBA" id="ARBA00022679"/>
    </source>
</evidence>
<dbReference type="GO" id="GO:0016757">
    <property type="term" value="F:glycosyltransferase activity"/>
    <property type="evidence" value="ECO:0007669"/>
    <property type="project" value="UniProtKB-KW"/>
</dbReference>
<dbReference type="PANTHER" id="PTHR46401">
    <property type="entry name" value="GLYCOSYLTRANSFERASE WBBK-RELATED"/>
    <property type="match status" value="1"/>
</dbReference>
<sequence length="391" mass="45389">MKILVIYKGGFPNGLAMTKRLQLYVKGLKELKNDVRIVIPQATEKNGSKRNESITGNFEGVPFKYLSKSTERSQSFLLRRFFDFFDYLKLMQYILNKRNNFDVVFLIDVRDNWRIPIYFLSKLRGAKVIYELNEHPLVFSSKFKYWFERKIIFKLFDGYIVISENLKNLVETFKKSSCVLLKVPIITNTLVSQKADYDVNNQKNYIIHTGGLSDKKEGVIGLIKAIHYVKHNHNEQIDLFFTGYLQSSADRVIIEETIKKLELQENIKFLGYLSDAEVLEYQQNALLGLINKPDNLQNNFCFPTKLGEYMSIGKLVLATNVGEYMNYLKDGFNSIILEESTPECLGENIIKVLKNKEYYVNIGMNGKITADLNFNYKVQCKNIDSFINTLF</sequence>
<keyword evidence="4" id="KW-1185">Reference proteome</keyword>
<evidence type="ECO:0000259" key="2">
    <source>
        <dbReference type="Pfam" id="PF00534"/>
    </source>
</evidence>
<keyword evidence="1 3" id="KW-0808">Transferase</keyword>
<dbReference type="SUPFAM" id="SSF53756">
    <property type="entry name" value="UDP-Glycosyltransferase/glycogen phosphorylase"/>
    <property type="match status" value="1"/>
</dbReference>
<keyword evidence="3" id="KW-0328">Glycosyltransferase</keyword>
<dbReference type="Proteomes" id="UP001485226">
    <property type="component" value="Unassembled WGS sequence"/>
</dbReference>
<evidence type="ECO:0000313" key="4">
    <source>
        <dbReference type="Proteomes" id="UP001485226"/>
    </source>
</evidence>
<protein>
    <submittedName>
        <fullName evidence="3">Glycosyltransferase</fullName>
        <ecNumber evidence="3">2.4.-.-</ecNumber>
    </submittedName>
</protein>
<name>A0ABU9IP88_9FLAO</name>
<dbReference type="Gene3D" id="3.40.50.2000">
    <property type="entry name" value="Glycogen Phosphorylase B"/>
    <property type="match status" value="2"/>
</dbReference>
<comment type="caution">
    <text evidence="3">The sequence shown here is derived from an EMBL/GenBank/DDBJ whole genome shotgun (WGS) entry which is preliminary data.</text>
</comment>
<feature type="domain" description="Glycosyl transferase family 1" evidence="2">
    <location>
        <begin position="194"/>
        <end position="367"/>
    </location>
</feature>
<dbReference type="RefSeq" id="WP_341692403.1">
    <property type="nucleotide sequence ID" value="NZ_JBBYHS010000010.1"/>
</dbReference>
<gene>
    <name evidence="3" type="ORF">AAEO57_10725</name>
</gene>
<dbReference type="InterPro" id="IPR001296">
    <property type="entry name" value="Glyco_trans_1"/>
</dbReference>
<dbReference type="PANTHER" id="PTHR46401:SF2">
    <property type="entry name" value="GLYCOSYLTRANSFERASE WBBK-RELATED"/>
    <property type="match status" value="1"/>
</dbReference>
<proteinExistence type="predicted"/>
<evidence type="ECO:0000313" key="3">
    <source>
        <dbReference type="EMBL" id="MEL1254252.1"/>
    </source>
</evidence>
<dbReference type="Pfam" id="PF00534">
    <property type="entry name" value="Glycos_transf_1"/>
    <property type="match status" value="1"/>
</dbReference>
<organism evidence="3 4">
    <name type="scientific">Flavobacterium calami</name>
    <dbReference type="NCBI Taxonomy" id="3139144"/>
    <lineage>
        <taxon>Bacteria</taxon>
        <taxon>Pseudomonadati</taxon>
        <taxon>Bacteroidota</taxon>
        <taxon>Flavobacteriia</taxon>
        <taxon>Flavobacteriales</taxon>
        <taxon>Flavobacteriaceae</taxon>
        <taxon>Flavobacterium</taxon>
    </lineage>
</organism>